<evidence type="ECO:0000256" key="3">
    <source>
        <dbReference type="SAM" id="SignalP"/>
    </source>
</evidence>
<comment type="caution">
    <text evidence="4">The sequence shown here is derived from an EMBL/GenBank/DDBJ whole genome shotgun (WGS) entry which is preliminary data.</text>
</comment>
<feature type="signal peptide" evidence="3">
    <location>
        <begin position="1"/>
        <end position="19"/>
    </location>
</feature>
<feature type="chain" id="PRO_5041399247" evidence="3">
    <location>
        <begin position="20"/>
        <end position="413"/>
    </location>
</feature>
<evidence type="ECO:0000313" key="4">
    <source>
        <dbReference type="EMBL" id="KAK0635558.1"/>
    </source>
</evidence>
<feature type="compositionally biased region" description="Polar residues" evidence="1">
    <location>
        <begin position="295"/>
        <end position="304"/>
    </location>
</feature>
<keyword evidence="2" id="KW-0812">Transmembrane</keyword>
<keyword evidence="2" id="KW-1133">Transmembrane helix</keyword>
<gene>
    <name evidence="4" type="ORF">B0T17DRAFT_503079</name>
</gene>
<dbReference type="AlphaFoldDB" id="A0AA40CFI7"/>
<organism evidence="4 5">
    <name type="scientific">Bombardia bombarda</name>
    <dbReference type="NCBI Taxonomy" id="252184"/>
    <lineage>
        <taxon>Eukaryota</taxon>
        <taxon>Fungi</taxon>
        <taxon>Dikarya</taxon>
        <taxon>Ascomycota</taxon>
        <taxon>Pezizomycotina</taxon>
        <taxon>Sordariomycetes</taxon>
        <taxon>Sordariomycetidae</taxon>
        <taxon>Sordariales</taxon>
        <taxon>Lasiosphaeriaceae</taxon>
        <taxon>Bombardia</taxon>
    </lineage>
</organism>
<evidence type="ECO:0000313" key="5">
    <source>
        <dbReference type="Proteomes" id="UP001174934"/>
    </source>
</evidence>
<reference evidence="4" key="1">
    <citation type="submission" date="2023-06" db="EMBL/GenBank/DDBJ databases">
        <title>Genome-scale phylogeny and comparative genomics of the fungal order Sordariales.</title>
        <authorList>
            <consortium name="Lawrence Berkeley National Laboratory"/>
            <person name="Hensen N."/>
            <person name="Bonometti L."/>
            <person name="Westerberg I."/>
            <person name="Brannstrom I.O."/>
            <person name="Guillou S."/>
            <person name="Cros-Aarteil S."/>
            <person name="Calhoun S."/>
            <person name="Haridas S."/>
            <person name="Kuo A."/>
            <person name="Mondo S."/>
            <person name="Pangilinan J."/>
            <person name="Riley R."/>
            <person name="LaButti K."/>
            <person name="Andreopoulos B."/>
            <person name="Lipzen A."/>
            <person name="Chen C."/>
            <person name="Yanf M."/>
            <person name="Daum C."/>
            <person name="Ng V."/>
            <person name="Clum A."/>
            <person name="Steindorff A."/>
            <person name="Ohm R."/>
            <person name="Martin F."/>
            <person name="Silar P."/>
            <person name="Natvig D."/>
            <person name="Lalanne C."/>
            <person name="Gautier V."/>
            <person name="Ament-velasquez S.L."/>
            <person name="Kruys A."/>
            <person name="Hutchinson M.I."/>
            <person name="Powell A.J."/>
            <person name="Barry K."/>
            <person name="Miller A.N."/>
            <person name="Grigoriev I.V."/>
            <person name="Debuchy R."/>
            <person name="Gladieux P."/>
            <person name="Thoren M.H."/>
            <person name="Johannesson H."/>
        </authorList>
    </citation>
    <scope>NUCLEOTIDE SEQUENCE</scope>
    <source>
        <strain evidence="4">SMH3391-2</strain>
    </source>
</reference>
<accession>A0AA40CFI7</accession>
<evidence type="ECO:0000256" key="1">
    <source>
        <dbReference type="SAM" id="MobiDB-lite"/>
    </source>
</evidence>
<keyword evidence="3" id="KW-0732">Signal</keyword>
<keyword evidence="5" id="KW-1185">Reference proteome</keyword>
<feature type="transmembrane region" description="Helical" evidence="2">
    <location>
        <begin position="211"/>
        <end position="233"/>
    </location>
</feature>
<feature type="compositionally biased region" description="Polar residues" evidence="1">
    <location>
        <begin position="349"/>
        <end position="362"/>
    </location>
</feature>
<keyword evidence="2" id="KW-0472">Membrane</keyword>
<dbReference type="Proteomes" id="UP001174934">
    <property type="component" value="Unassembled WGS sequence"/>
</dbReference>
<feature type="compositionally biased region" description="Low complexity" evidence="1">
    <location>
        <begin position="339"/>
        <end position="348"/>
    </location>
</feature>
<sequence length="413" mass="42841">MTALVRALAAGWLLTSAAAAAHERFQAVETGAVLSPRYYFASPPQVLGKRQSQCGANSHPCDDLGVAGNGVCCPDTQYCIINTENLSTVKCCAIGSDCDSPCSANRYECVQTSTLTASGTVTTSTSTGCCPRCISTVTPSTATTIVSAIPSGCTTSQFECPVSLGGGCCAVTQSCTQINSTAHCAEATITPTGTGVTVVTTDTGLSAGAKAGISVGVIVICGLIIGAVTWWCIRKRKGRSVAPSSSYRPRPTVGAVVGGGREMSEATSDVVSRGGPLPGMVHDYFGPEAAFGPYSETQIPSNGTTPGGDRDRGVPIRPHDPSDIAVPVEIDSRVKTDQPEQAPPEQQQTSNGTVTTVFPSPQSEHDVEGRFELYGWSPSDELSPYVPSPYSAIPHTSPEERPRFGIGGEGRPR</sequence>
<name>A0AA40CFI7_9PEZI</name>
<proteinExistence type="predicted"/>
<protein>
    <submittedName>
        <fullName evidence="4">Uncharacterized protein</fullName>
    </submittedName>
</protein>
<dbReference type="EMBL" id="JAULSR010000001">
    <property type="protein sequence ID" value="KAK0635558.1"/>
    <property type="molecule type" value="Genomic_DNA"/>
</dbReference>
<feature type="compositionally biased region" description="Basic and acidic residues" evidence="1">
    <location>
        <begin position="308"/>
        <end position="322"/>
    </location>
</feature>
<evidence type="ECO:0000256" key="2">
    <source>
        <dbReference type="SAM" id="Phobius"/>
    </source>
</evidence>
<feature type="region of interest" description="Disordered" evidence="1">
    <location>
        <begin position="291"/>
        <end position="413"/>
    </location>
</feature>